<dbReference type="HOGENOM" id="CLU_042600_0_0_1"/>
<dbReference type="Pfam" id="PF01237">
    <property type="entry name" value="Oxysterol_BP"/>
    <property type="match status" value="1"/>
</dbReference>
<keyword evidence="5" id="KW-1185">Reference proteome</keyword>
<proteinExistence type="inferred from homology"/>
<accession>Q22KH2</accession>
<evidence type="ECO:0000256" key="2">
    <source>
        <dbReference type="SAM" id="Coils"/>
    </source>
</evidence>
<dbReference type="EMBL" id="GG662498">
    <property type="protein sequence ID" value="EAR85827.2"/>
    <property type="molecule type" value="Genomic_DNA"/>
</dbReference>
<dbReference type="InterPro" id="IPR018494">
    <property type="entry name" value="Oxysterol-bd_CS"/>
</dbReference>
<dbReference type="RefSeq" id="XP_001033490.2">
    <property type="nucleotide sequence ID" value="XM_001033490.2"/>
</dbReference>
<dbReference type="SUPFAM" id="SSF144000">
    <property type="entry name" value="Oxysterol-binding protein-like"/>
    <property type="match status" value="1"/>
</dbReference>
<feature type="compositionally biased region" description="Acidic residues" evidence="3">
    <location>
        <begin position="17"/>
        <end position="26"/>
    </location>
</feature>
<dbReference type="GO" id="GO:0005829">
    <property type="term" value="C:cytosol"/>
    <property type="evidence" value="ECO:0007669"/>
    <property type="project" value="TreeGrafter"/>
</dbReference>
<reference evidence="5" key="1">
    <citation type="journal article" date="2006" name="PLoS Biol.">
        <title>Macronuclear genome sequence of the ciliate Tetrahymena thermophila, a model eukaryote.</title>
        <authorList>
            <person name="Eisen J.A."/>
            <person name="Coyne R.S."/>
            <person name="Wu M."/>
            <person name="Wu D."/>
            <person name="Thiagarajan M."/>
            <person name="Wortman J.R."/>
            <person name="Badger J.H."/>
            <person name="Ren Q."/>
            <person name="Amedeo P."/>
            <person name="Jones K.M."/>
            <person name="Tallon L.J."/>
            <person name="Delcher A.L."/>
            <person name="Salzberg S.L."/>
            <person name="Silva J.C."/>
            <person name="Haas B.J."/>
            <person name="Majoros W.H."/>
            <person name="Farzad M."/>
            <person name="Carlton J.M."/>
            <person name="Smith R.K. Jr."/>
            <person name="Garg J."/>
            <person name="Pearlman R.E."/>
            <person name="Karrer K.M."/>
            <person name="Sun L."/>
            <person name="Manning G."/>
            <person name="Elde N.C."/>
            <person name="Turkewitz A.P."/>
            <person name="Asai D.J."/>
            <person name="Wilkes D.E."/>
            <person name="Wang Y."/>
            <person name="Cai H."/>
            <person name="Collins K."/>
            <person name="Stewart B.A."/>
            <person name="Lee S.R."/>
            <person name="Wilamowska K."/>
            <person name="Weinberg Z."/>
            <person name="Ruzzo W.L."/>
            <person name="Wloga D."/>
            <person name="Gaertig J."/>
            <person name="Frankel J."/>
            <person name="Tsao C.-C."/>
            <person name="Gorovsky M.A."/>
            <person name="Keeling P.J."/>
            <person name="Waller R.F."/>
            <person name="Patron N.J."/>
            <person name="Cherry J.M."/>
            <person name="Stover N.A."/>
            <person name="Krieger C.J."/>
            <person name="del Toro C."/>
            <person name="Ryder H.F."/>
            <person name="Williamson S.C."/>
            <person name="Barbeau R.A."/>
            <person name="Hamilton E.P."/>
            <person name="Orias E."/>
        </authorList>
    </citation>
    <scope>NUCLEOTIDE SEQUENCE [LARGE SCALE GENOMIC DNA]</scope>
    <source>
        <strain evidence="5">SB210</strain>
    </source>
</reference>
<comment type="similarity">
    <text evidence="1">Belongs to the OSBP family.</text>
</comment>
<dbReference type="PROSITE" id="PS01013">
    <property type="entry name" value="OSBP"/>
    <property type="match status" value="1"/>
</dbReference>
<dbReference type="OrthoDB" id="14833at2759"/>
<dbReference type="STRING" id="312017.Q22KH2"/>
<evidence type="ECO:0000256" key="1">
    <source>
        <dbReference type="RuleBase" id="RU003844"/>
    </source>
</evidence>
<dbReference type="PANTHER" id="PTHR10972:SF148">
    <property type="entry name" value="OXYSTEROL-BINDING PROTEIN 9"/>
    <property type="match status" value="1"/>
</dbReference>
<name>Q22KH2_TETTS</name>
<dbReference type="InParanoid" id="Q22KH2"/>
<evidence type="ECO:0000313" key="4">
    <source>
        <dbReference type="EMBL" id="EAR85827.2"/>
    </source>
</evidence>
<feature type="coiled-coil region" evidence="2">
    <location>
        <begin position="387"/>
        <end position="414"/>
    </location>
</feature>
<protein>
    <submittedName>
        <fullName evidence="4">Oxysterol-binding protein</fullName>
    </submittedName>
</protein>
<dbReference type="Gene3D" id="2.40.160.120">
    <property type="match status" value="1"/>
</dbReference>
<keyword evidence="2" id="KW-0175">Coiled coil</keyword>
<dbReference type="GeneID" id="7825291"/>
<organism evidence="4 5">
    <name type="scientific">Tetrahymena thermophila (strain SB210)</name>
    <dbReference type="NCBI Taxonomy" id="312017"/>
    <lineage>
        <taxon>Eukaryota</taxon>
        <taxon>Sar</taxon>
        <taxon>Alveolata</taxon>
        <taxon>Ciliophora</taxon>
        <taxon>Intramacronucleata</taxon>
        <taxon>Oligohymenophorea</taxon>
        <taxon>Hymenostomatida</taxon>
        <taxon>Tetrahymenina</taxon>
        <taxon>Tetrahymenidae</taxon>
        <taxon>Tetrahymena</taxon>
    </lineage>
</organism>
<feature type="region of interest" description="Disordered" evidence="3">
    <location>
        <begin position="1"/>
        <end position="40"/>
    </location>
</feature>
<dbReference type="eggNOG" id="KOG2210">
    <property type="taxonomic scope" value="Eukaryota"/>
</dbReference>
<dbReference type="GO" id="GO:0032934">
    <property type="term" value="F:sterol binding"/>
    <property type="evidence" value="ECO:0007669"/>
    <property type="project" value="TreeGrafter"/>
</dbReference>
<gene>
    <name evidence="4" type="ORF">TTHERM_00313090</name>
</gene>
<dbReference type="InterPro" id="IPR000648">
    <property type="entry name" value="Oxysterol-bd"/>
</dbReference>
<dbReference type="GO" id="GO:0016020">
    <property type="term" value="C:membrane"/>
    <property type="evidence" value="ECO:0007669"/>
    <property type="project" value="TreeGrafter"/>
</dbReference>
<dbReference type="Proteomes" id="UP000009168">
    <property type="component" value="Unassembled WGS sequence"/>
</dbReference>
<evidence type="ECO:0000256" key="3">
    <source>
        <dbReference type="SAM" id="MobiDB-lite"/>
    </source>
</evidence>
<dbReference type="AlphaFoldDB" id="Q22KH2"/>
<evidence type="ECO:0000313" key="5">
    <source>
        <dbReference type="Proteomes" id="UP000009168"/>
    </source>
</evidence>
<dbReference type="PANTHER" id="PTHR10972">
    <property type="entry name" value="OXYSTEROL-BINDING PROTEIN-RELATED"/>
    <property type="match status" value="1"/>
</dbReference>
<dbReference type="InterPro" id="IPR037239">
    <property type="entry name" value="OSBP_sf"/>
</dbReference>
<sequence length="415" mass="47480">MFSWFKKKPQEKPPKEVEEDIKDDSELEKNGIDPIDQIPDEPAQEEVLTDFSNDYPGYLVLEKGEILALASNFNGFQEKDDTRHEFGHKKGGRICSDQVIQKKLRSIGKEIVKQIGRKILSGSLNLTKISFPIKAMIPKTALETAVHATCLFPFYMNRATMETNPLERFKIVVTTTISSFYYTNTFLKPLNPILGETLEAEFKDGTQVYCEQISHHPPVSYFLVVGPSNSYKYYGRYDYDAKAGLNSLSILNKGKRSVVFQDGQKINFDFPNELYSGTLLGTLKQESIGKMSFSDEKYGFYCEIKFGDVKKKPSDYFQGEIVQNGKSICKVYGTYLGFIDFDGVRYFDHRLVTPHTIFMKQGNDSLQSDHKKRLDLITLKQGNVKQAQVEKEVLEEAQRKDAKLRKEHEKILAKK</sequence>
<dbReference type="KEGG" id="tet:TTHERM_00313090"/>
<dbReference type="FunFam" id="2.40.160.120:FF:000019">
    <property type="entry name" value="Oxysterol binding protein, putative"/>
    <property type="match status" value="1"/>
</dbReference>